<dbReference type="OrthoDB" id="2453696at2"/>
<dbReference type="GO" id="GO:0030436">
    <property type="term" value="P:asexual sporulation"/>
    <property type="evidence" value="ECO:0007669"/>
    <property type="project" value="UniProtKB-UniRule"/>
</dbReference>
<evidence type="ECO:0000256" key="1">
    <source>
        <dbReference type="ARBA" id="ARBA00022969"/>
    </source>
</evidence>
<evidence type="ECO:0000313" key="3">
    <source>
        <dbReference type="EMBL" id="SDK42250.1"/>
    </source>
</evidence>
<evidence type="ECO:0000313" key="4">
    <source>
        <dbReference type="Proteomes" id="UP000198694"/>
    </source>
</evidence>
<accession>A0A1G9BSF9</accession>
<dbReference type="Pfam" id="PF14098">
    <property type="entry name" value="SSPI"/>
    <property type="match status" value="1"/>
</dbReference>
<comment type="induction">
    <text evidence="2">Expressed only in the forespore compartment of sporulating cells.</text>
</comment>
<evidence type="ECO:0000256" key="2">
    <source>
        <dbReference type="HAMAP-Rule" id="MF_00669"/>
    </source>
</evidence>
<dbReference type="Proteomes" id="UP000198694">
    <property type="component" value="Unassembled WGS sequence"/>
</dbReference>
<sequence>MDLNLRKAILENVSENNTEQLEATILDAIESGEEKMLPGLGVLFELIWQQSDKADKEEMLSALEKGVQQAQ</sequence>
<dbReference type="EMBL" id="FNFL01000006">
    <property type="protein sequence ID" value="SDK42250.1"/>
    <property type="molecule type" value="Genomic_DNA"/>
</dbReference>
<comment type="similarity">
    <text evidence="2">Belongs to the SspI family.</text>
</comment>
<dbReference type="STRING" id="407036.SAMN05216243_3099"/>
<dbReference type="RefSeq" id="WP_093216072.1">
    <property type="nucleotide sequence ID" value="NZ_FNFL01000006.1"/>
</dbReference>
<keyword evidence="1 2" id="KW-0749">Sporulation</keyword>
<gene>
    <name evidence="2" type="primary">sspI</name>
    <name evidence="3" type="ORF">SAMN05216243_3099</name>
</gene>
<proteinExistence type="evidence at transcript level"/>
<keyword evidence="4" id="KW-1185">Reference proteome</keyword>
<dbReference type="InterPro" id="IPR017525">
    <property type="entry name" value="SspI"/>
</dbReference>
<name>A0A1G9BSF9_9BACI</name>
<dbReference type="GO" id="GO:0030435">
    <property type="term" value="P:sporulation resulting in formation of a cellular spore"/>
    <property type="evidence" value="ECO:0007669"/>
    <property type="project" value="UniProtKB-KW"/>
</dbReference>
<dbReference type="HAMAP" id="MF_00669">
    <property type="entry name" value="SspI"/>
    <property type="match status" value="1"/>
</dbReference>
<organism evidence="3 4">
    <name type="scientific">Sediminibacillus albus</name>
    <dbReference type="NCBI Taxonomy" id="407036"/>
    <lineage>
        <taxon>Bacteria</taxon>
        <taxon>Bacillati</taxon>
        <taxon>Bacillota</taxon>
        <taxon>Bacilli</taxon>
        <taxon>Bacillales</taxon>
        <taxon>Bacillaceae</taxon>
        <taxon>Sediminibacillus</taxon>
    </lineage>
</organism>
<dbReference type="NCBIfam" id="TIGR03092">
    <property type="entry name" value="SASP_sspI"/>
    <property type="match status" value="1"/>
</dbReference>
<reference evidence="3 4" key="1">
    <citation type="submission" date="2016-10" db="EMBL/GenBank/DDBJ databases">
        <authorList>
            <person name="de Groot N.N."/>
        </authorList>
    </citation>
    <scope>NUCLEOTIDE SEQUENCE [LARGE SCALE GENOMIC DNA]</scope>
    <source>
        <strain evidence="3 4">CGMCC 1.6502</strain>
    </source>
</reference>
<comment type="subcellular location">
    <subcellularLocation>
        <location evidence="2">Spore core</location>
    </subcellularLocation>
</comment>
<protein>
    <recommendedName>
        <fullName evidence="2">Small, acid-soluble spore protein I</fullName>
        <shortName evidence="2">SASP I</shortName>
    </recommendedName>
</protein>
<dbReference type="AlphaFoldDB" id="A0A1G9BSF9"/>